<organism evidence="2 3">
    <name type="scientific">Kribbella soli</name>
    <dbReference type="NCBI Taxonomy" id="1124743"/>
    <lineage>
        <taxon>Bacteria</taxon>
        <taxon>Bacillati</taxon>
        <taxon>Actinomycetota</taxon>
        <taxon>Actinomycetes</taxon>
        <taxon>Propionibacteriales</taxon>
        <taxon>Kribbellaceae</taxon>
        <taxon>Kribbella</taxon>
    </lineage>
</organism>
<keyword evidence="3" id="KW-1185">Reference proteome</keyword>
<sequence length="243" mass="26170">MAAIGSPVWVAETNGALGLRDQVRFVAQAIVRELALPRRGGAVLAADRTPPSTPVAQHVIDFARTVLPAPLLHHSMRSWLWACMLAELDRLEYDDERLYVAALLHDVALADPHRPGPDAACFAVHGATVARGVVIEAGGGAALADDVADAIAAHFNVAVPLSWGAEAHLLHAGTHLDVAGLRRLEIARSSVAEVHAQEPRDGFADHFLAVMREEGRLRKSSRAGLLWRLGMERSVRRAERTVA</sequence>
<dbReference type="SMART" id="SM00471">
    <property type="entry name" value="HDc"/>
    <property type="match status" value="1"/>
</dbReference>
<dbReference type="PANTHER" id="PTHR35569:SF1">
    <property type="entry name" value="CYANAMIDE HYDRATASE DDI2-RELATED"/>
    <property type="match status" value="1"/>
</dbReference>
<protein>
    <submittedName>
        <fullName evidence="2">HD domain-containing protein</fullName>
    </submittedName>
</protein>
<accession>A0A4R0H0Y4</accession>
<dbReference type="PANTHER" id="PTHR35569">
    <property type="entry name" value="CYANAMIDE HYDRATASE DDI2-RELATED"/>
    <property type="match status" value="1"/>
</dbReference>
<gene>
    <name evidence="2" type="ORF">E0H45_33135</name>
</gene>
<proteinExistence type="predicted"/>
<reference evidence="2 3" key="1">
    <citation type="submission" date="2019-02" db="EMBL/GenBank/DDBJ databases">
        <title>Kribbella capetownensis sp. nov. and Kribbella speibonae sp. nov., isolated from soil.</title>
        <authorList>
            <person name="Curtis S.M."/>
            <person name="Norton I."/>
            <person name="Everest G.J."/>
            <person name="Meyers P.R."/>
        </authorList>
    </citation>
    <scope>NUCLEOTIDE SEQUENCE [LARGE SCALE GENOMIC DNA]</scope>
    <source>
        <strain evidence="2 3">KCTC 29219</strain>
    </source>
</reference>
<dbReference type="OrthoDB" id="8478129at2"/>
<comment type="caution">
    <text evidence="2">The sequence shown here is derived from an EMBL/GenBank/DDBJ whole genome shotgun (WGS) entry which is preliminary data.</text>
</comment>
<dbReference type="InterPro" id="IPR006674">
    <property type="entry name" value="HD_domain"/>
</dbReference>
<dbReference type="EMBL" id="SJJZ01000004">
    <property type="protein sequence ID" value="TCC03951.1"/>
    <property type="molecule type" value="Genomic_DNA"/>
</dbReference>
<evidence type="ECO:0000313" key="3">
    <source>
        <dbReference type="Proteomes" id="UP000292346"/>
    </source>
</evidence>
<evidence type="ECO:0000313" key="2">
    <source>
        <dbReference type="EMBL" id="TCC03951.1"/>
    </source>
</evidence>
<dbReference type="Pfam" id="PF01966">
    <property type="entry name" value="HD"/>
    <property type="match status" value="1"/>
</dbReference>
<name>A0A4R0H0Y4_9ACTN</name>
<dbReference type="Gene3D" id="1.10.3210.10">
    <property type="entry name" value="Hypothetical protein af1432"/>
    <property type="match status" value="1"/>
</dbReference>
<dbReference type="AlphaFoldDB" id="A0A4R0H0Y4"/>
<feature type="domain" description="HD/PDEase" evidence="1">
    <location>
        <begin position="67"/>
        <end position="163"/>
    </location>
</feature>
<dbReference type="Proteomes" id="UP000292346">
    <property type="component" value="Unassembled WGS sequence"/>
</dbReference>
<dbReference type="CDD" id="cd00077">
    <property type="entry name" value="HDc"/>
    <property type="match status" value="1"/>
</dbReference>
<dbReference type="SUPFAM" id="SSF109604">
    <property type="entry name" value="HD-domain/PDEase-like"/>
    <property type="match status" value="1"/>
</dbReference>
<dbReference type="InterPro" id="IPR003607">
    <property type="entry name" value="HD/PDEase_dom"/>
</dbReference>
<evidence type="ECO:0000259" key="1">
    <source>
        <dbReference type="SMART" id="SM00471"/>
    </source>
</evidence>